<comment type="caution">
    <text evidence="2">The sequence shown here is derived from an EMBL/GenBank/DDBJ whole genome shotgun (WGS) entry which is preliminary data.</text>
</comment>
<evidence type="ECO:0000256" key="1">
    <source>
        <dbReference type="SAM" id="MobiDB-lite"/>
    </source>
</evidence>
<gene>
    <name evidence="2" type="ORF">TRFO_06036</name>
</gene>
<reference evidence="2" key="1">
    <citation type="submission" date="2016-10" db="EMBL/GenBank/DDBJ databases">
        <authorList>
            <person name="Benchimol M."/>
            <person name="Almeida L.G."/>
            <person name="Vasconcelos A.T."/>
            <person name="Perreira-Neves A."/>
            <person name="Rosa I.A."/>
            <person name="Tasca T."/>
            <person name="Bogo M.R."/>
            <person name="de Souza W."/>
        </authorList>
    </citation>
    <scope>NUCLEOTIDE SEQUENCE [LARGE SCALE GENOMIC DNA]</scope>
    <source>
        <strain evidence="2">K</strain>
    </source>
</reference>
<dbReference type="RefSeq" id="XP_068358187.1">
    <property type="nucleotide sequence ID" value="XM_068492852.1"/>
</dbReference>
<dbReference type="EMBL" id="MLAK01000771">
    <property type="protein sequence ID" value="OHT05051.1"/>
    <property type="molecule type" value="Genomic_DNA"/>
</dbReference>
<feature type="compositionally biased region" description="Basic and acidic residues" evidence="1">
    <location>
        <begin position="9"/>
        <end position="39"/>
    </location>
</feature>
<dbReference type="AlphaFoldDB" id="A0A1J4K1D8"/>
<keyword evidence="3" id="KW-1185">Reference proteome</keyword>
<protein>
    <submittedName>
        <fullName evidence="2">Uncharacterized protein</fullName>
    </submittedName>
</protein>
<name>A0A1J4K1D8_9EUKA</name>
<evidence type="ECO:0000313" key="2">
    <source>
        <dbReference type="EMBL" id="OHT05051.1"/>
    </source>
</evidence>
<sequence>MRSTLKRSPSIEKIVESKKNDDSKKEADPQLKQKIEVIKRRQSLISEQQKLPSPPPPPPPPAAPLPPPPIPEYLIFPVEFDENDFKRSSIHYAIIGSDITDVKKNLRKVSEPPTNKSCPFLGDSIEECAPEC</sequence>
<dbReference type="VEuPathDB" id="TrichDB:TRFO_06036"/>
<feature type="region of interest" description="Disordered" evidence="1">
    <location>
        <begin position="1"/>
        <end position="70"/>
    </location>
</feature>
<accession>A0A1J4K1D8</accession>
<proteinExistence type="predicted"/>
<dbReference type="Proteomes" id="UP000179807">
    <property type="component" value="Unassembled WGS sequence"/>
</dbReference>
<feature type="compositionally biased region" description="Pro residues" evidence="1">
    <location>
        <begin position="52"/>
        <end position="70"/>
    </location>
</feature>
<dbReference type="GeneID" id="94827556"/>
<organism evidence="2 3">
    <name type="scientific">Tritrichomonas foetus</name>
    <dbReference type="NCBI Taxonomy" id="1144522"/>
    <lineage>
        <taxon>Eukaryota</taxon>
        <taxon>Metamonada</taxon>
        <taxon>Parabasalia</taxon>
        <taxon>Tritrichomonadida</taxon>
        <taxon>Tritrichomonadidae</taxon>
        <taxon>Tritrichomonas</taxon>
    </lineage>
</organism>
<evidence type="ECO:0000313" key="3">
    <source>
        <dbReference type="Proteomes" id="UP000179807"/>
    </source>
</evidence>